<feature type="domain" description="Aminotransferase class I/classII large" evidence="8">
    <location>
        <begin position="28"/>
        <end position="390"/>
    </location>
</feature>
<accession>A0A1N6IL48</accession>
<gene>
    <name evidence="9" type="ORF">SAMN05444002_4024</name>
</gene>
<dbReference type="InterPro" id="IPR004838">
    <property type="entry name" value="NHTrfase_class1_PyrdxlP-BS"/>
</dbReference>
<comment type="similarity">
    <text evidence="2 7">Belongs to the class-I pyridoxal-phosphate-dependent aminotransferase family.</text>
</comment>
<sequence length="394" mass="42582">MLESLPPREEDKILRLMKLFADDPRVGKVDLGVGVYRDSGGRTPVFSAVKQAETRLVETQESKGYVGLAGDPAFHRAMAGLVLGDLAETIPYAACGTPGGTGAVRQGFELMRLAGNPQRRIWLPDPSWINHGSILDTLGIPRADYRYYDAETGGIDLEGMLADIGMAAPGDVVLIHGCCHNPTGADLKAQDWAALTRLLAERNLTPFVDLAYQGFGDGVEADVAGLRDMVAALPETIITISASKNFGLYRERVGCVLAPCTDARARDLTHAALAWLNRQNYAFPPDHGARVVTTILSDAGLRADWQEELDGMRGRMKANRTALAGELRRLTGSDRFGFLQSHRGMFTLLGLTTDQVLALRRDHGLYMVEDSRINIAGLTDATVPLAAEAIAAVL</sequence>
<dbReference type="GO" id="GO:0042802">
    <property type="term" value="F:identical protein binding"/>
    <property type="evidence" value="ECO:0007669"/>
    <property type="project" value="TreeGrafter"/>
</dbReference>
<keyword evidence="10" id="KW-1185">Reference proteome</keyword>
<dbReference type="PROSITE" id="PS00105">
    <property type="entry name" value="AA_TRANSFER_CLASS_1"/>
    <property type="match status" value="1"/>
</dbReference>
<dbReference type="InterPro" id="IPR015421">
    <property type="entry name" value="PyrdxlP-dep_Trfase_major"/>
</dbReference>
<keyword evidence="4 7" id="KW-0032">Aminotransferase</keyword>
<dbReference type="InterPro" id="IPR015422">
    <property type="entry name" value="PyrdxlP-dep_Trfase_small"/>
</dbReference>
<evidence type="ECO:0000259" key="8">
    <source>
        <dbReference type="Pfam" id="PF00155"/>
    </source>
</evidence>
<dbReference type="InterPro" id="IPR015424">
    <property type="entry name" value="PyrdxlP-dep_Trfase"/>
</dbReference>
<evidence type="ECO:0000256" key="1">
    <source>
        <dbReference type="ARBA" id="ARBA00001933"/>
    </source>
</evidence>
<dbReference type="AlphaFoldDB" id="A0A1N6IL48"/>
<name>A0A1N6IL48_9RHOB</name>
<dbReference type="GO" id="GO:0004838">
    <property type="term" value="F:L-tyrosine-2-oxoglutarate transaminase activity"/>
    <property type="evidence" value="ECO:0007669"/>
    <property type="project" value="TreeGrafter"/>
</dbReference>
<comment type="subunit">
    <text evidence="3">Homodimer.</text>
</comment>
<reference evidence="10" key="1">
    <citation type="submission" date="2016-11" db="EMBL/GenBank/DDBJ databases">
        <authorList>
            <person name="Varghese N."/>
            <person name="Submissions S."/>
        </authorList>
    </citation>
    <scope>NUCLEOTIDE SEQUENCE [LARGE SCALE GENOMIC DNA]</scope>
    <source>
        <strain evidence="10">DSM 29440</strain>
    </source>
</reference>
<dbReference type="InterPro" id="IPR004839">
    <property type="entry name" value="Aminotransferase_I/II_large"/>
</dbReference>
<keyword evidence="5 7" id="KW-0808">Transferase</keyword>
<dbReference type="Gene3D" id="3.90.1150.10">
    <property type="entry name" value="Aspartate Aminotransferase, domain 1"/>
    <property type="match status" value="1"/>
</dbReference>
<evidence type="ECO:0000256" key="4">
    <source>
        <dbReference type="ARBA" id="ARBA00022576"/>
    </source>
</evidence>
<dbReference type="Pfam" id="PF00155">
    <property type="entry name" value="Aminotran_1_2"/>
    <property type="match status" value="1"/>
</dbReference>
<dbReference type="CDD" id="cd00609">
    <property type="entry name" value="AAT_like"/>
    <property type="match status" value="1"/>
</dbReference>
<evidence type="ECO:0000313" key="10">
    <source>
        <dbReference type="Proteomes" id="UP000184932"/>
    </source>
</evidence>
<dbReference type="STRING" id="1217970.SAMN05444002_4024"/>
<protein>
    <recommendedName>
        <fullName evidence="7">Aminotransferase</fullName>
        <ecNumber evidence="7">2.6.1.-</ecNumber>
    </recommendedName>
</protein>
<evidence type="ECO:0000256" key="5">
    <source>
        <dbReference type="ARBA" id="ARBA00022679"/>
    </source>
</evidence>
<dbReference type="GO" id="GO:0005829">
    <property type="term" value="C:cytosol"/>
    <property type="evidence" value="ECO:0007669"/>
    <property type="project" value="TreeGrafter"/>
</dbReference>
<dbReference type="Proteomes" id="UP000184932">
    <property type="component" value="Unassembled WGS sequence"/>
</dbReference>
<evidence type="ECO:0000256" key="6">
    <source>
        <dbReference type="ARBA" id="ARBA00022898"/>
    </source>
</evidence>
<evidence type="ECO:0000256" key="7">
    <source>
        <dbReference type="RuleBase" id="RU000481"/>
    </source>
</evidence>
<dbReference type="GO" id="GO:0033585">
    <property type="term" value="P:L-phenylalanine biosynthetic process from chorismate via phenylpyruvate"/>
    <property type="evidence" value="ECO:0007669"/>
    <property type="project" value="TreeGrafter"/>
</dbReference>
<dbReference type="PANTHER" id="PTHR11879:SF22">
    <property type="entry name" value="ASPARTATE AMINOTRANSFERASE, MITOCHONDRIAL"/>
    <property type="match status" value="1"/>
</dbReference>
<proteinExistence type="inferred from homology"/>
<dbReference type="PANTHER" id="PTHR11879">
    <property type="entry name" value="ASPARTATE AMINOTRANSFERASE"/>
    <property type="match status" value="1"/>
</dbReference>
<dbReference type="OrthoDB" id="9766445at2"/>
<dbReference type="RefSeq" id="WP_074258158.1">
    <property type="nucleotide sequence ID" value="NZ_FSRL01000002.1"/>
</dbReference>
<dbReference type="GO" id="GO:0004069">
    <property type="term" value="F:L-aspartate:2-oxoglutarate aminotransferase activity"/>
    <property type="evidence" value="ECO:0007669"/>
    <property type="project" value="TreeGrafter"/>
</dbReference>
<dbReference type="SUPFAM" id="SSF53383">
    <property type="entry name" value="PLP-dependent transferases"/>
    <property type="match status" value="1"/>
</dbReference>
<evidence type="ECO:0000313" key="9">
    <source>
        <dbReference type="EMBL" id="SIO32709.1"/>
    </source>
</evidence>
<dbReference type="EC" id="2.6.1.-" evidence="7"/>
<dbReference type="NCBIfam" id="NF006719">
    <property type="entry name" value="PRK09257.1"/>
    <property type="match status" value="1"/>
</dbReference>
<evidence type="ECO:0000256" key="3">
    <source>
        <dbReference type="ARBA" id="ARBA00011738"/>
    </source>
</evidence>
<organism evidence="9 10">
    <name type="scientific">Vannielia litorea</name>
    <dbReference type="NCBI Taxonomy" id="1217970"/>
    <lineage>
        <taxon>Bacteria</taxon>
        <taxon>Pseudomonadati</taxon>
        <taxon>Pseudomonadota</taxon>
        <taxon>Alphaproteobacteria</taxon>
        <taxon>Rhodobacterales</taxon>
        <taxon>Paracoccaceae</taxon>
        <taxon>Vannielia</taxon>
    </lineage>
</organism>
<evidence type="ECO:0000256" key="2">
    <source>
        <dbReference type="ARBA" id="ARBA00007441"/>
    </source>
</evidence>
<comment type="cofactor">
    <cofactor evidence="1 7">
        <name>pyridoxal 5'-phosphate</name>
        <dbReference type="ChEBI" id="CHEBI:597326"/>
    </cofactor>
</comment>
<keyword evidence="6" id="KW-0663">Pyridoxal phosphate</keyword>
<dbReference type="EMBL" id="FSRL01000002">
    <property type="protein sequence ID" value="SIO32709.1"/>
    <property type="molecule type" value="Genomic_DNA"/>
</dbReference>
<dbReference type="PRINTS" id="PR00799">
    <property type="entry name" value="TRANSAMINASE"/>
</dbReference>
<dbReference type="Gene3D" id="3.40.640.10">
    <property type="entry name" value="Type I PLP-dependent aspartate aminotransferase-like (Major domain)"/>
    <property type="match status" value="1"/>
</dbReference>
<dbReference type="GO" id="GO:0030170">
    <property type="term" value="F:pyridoxal phosphate binding"/>
    <property type="evidence" value="ECO:0007669"/>
    <property type="project" value="InterPro"/>
</dbReference>
<dbReference type="InterPro" id="IPR000796">
    <property type="entry name" value="Asp_trans"/>
</dbReference>